<dbReference type="EMBL" id="UPSH01000001">
    <property type="protein sequence ID" value="VBB18312.1"/>
    <property type="molecule type" value="Genomic_DNA"/>
</dbReference>
<gene>
    <name evidence="1" type="ORF">YASMINEVIRUS_775</name>
</gene>
<accession>A0A5K0U9Z5</accession>
<dbReference type="Proteomes" id="UP000594342">
    <property type="component" value="Unassembled WGS sequence"/>
</dbReference>
<protein>
    <submittedName>
        <fullName evidence="1">Putative minor capsid protein</fullName>
    </submittedName>
</protein>
<evidence type="ECO:0000313" key="1">
    <source>
        <dbReference type="EMBL" id="VBB18312.1"/>
    </source>
</evidence>
<proteinExistence type="predicted"/>
<evidence type="ECO:0000313" key="2">
    <source>
        <dbReference type="Proteomes" id="UP000594342"/>
    </source>
</evidence>
<reference evidence="1 2" key="1">
    <citation type="submission" date="2018-10" db="EMBL/GenBank/DDBJ databases">
        <authorList>
            <consortium name="IHU Genomes"/>
        </authorList>
    </citation>
    <scope>NUCLEOTIDE SEQUENCE [LARGE SCALE GENOMIC DNA]</scope>
    <source>
        <strain evidence="1 2">A1</strain>
    </source>
</reference>
<comment type="caution">
    <text evidence="1">The sequence shown here is derived from an EMBL/GenBank/DDBJ whole genome shotgun (WGS) entry which is preliminary data.</text>
</comment>
<name>A0A5K0U9Z5_9VIRU</name>
<sequence>MTDTNIIATASRAVPEENTFMFGHIGGIGYAGGTKVNKDDVALDTDSTYTREQEKLIDRQNDKLYKRDQHNESFDLPPQGYNHISQVHPLGINMVANHGDKGFDYRDFPRELAKDRELFDPYIGYLHKNGLIGKNKSRYTTNYVNVDSSNRDRKSSVKTKFTVRLDSDPLMFNGLFMRIYMPNTDQFSLNDKVTISGVTERELTMRSVIIDDFGTKVNYFLTEENKQYMTVSADNNMQINSGFTTEIKDLYTDMMVDLRGFAGDKKTEWYFDTRQYRWEFQPSTTTSGQPAWILKITEDVYAVTSATASLPESAQVKAYMPIAEFKIDMYGSVVEIKPGIPYNLDDLRWTEPPQYAGQGGPPQIVEPQYYQNALSALTSLGLDQLPSLPTTIYKTMEYFDKVQNTIRSAFLDVVSVSIVDVDKKSNFTLRYLEANKIYPTTVRIVVPEATKVTTTTMVGNISLNMLNAKHRMYLTSADVERDLGIYNVTTTTTTDTPMTNKFYVKLNTPFSKKKFEFANPLLSGALLIRVYEESKSDVTIRYRHFGGVPIKMINAEFPIGFKSVAGFKYVRDIVKNNYIVVELDRLGFLDKRFGGDSIYVSLIEDIDVGYPNPNSYSIDLERVYTNVVMVRMVSSAFPVTQKVIMNGLAGGRKNNRFYWQNVDDGDVVYKIELEPGNYSYSELKTLFESEVSKVQRVGDNISRSSPNHIFLNINEKSGVVTFASYNLYEPMETVVFVKKIKLSTINEMCTTSLQTSSSIAIPLVDPEDVYYQYPFGDYFKNFPASTIPCDAIRIKISHPGHTVSVGQKIVITDALNYEEIPAKYLNKVHIVTRVSSDSYDILLTGINSDPSLDTSVKGGEEVKIYTPNIFRIRFDFTDTFGKELGFRDVGEETSITPYLASISNNTPYDDEDALNIIQTLTGTAPSDIEVSNMTIHNSLNLSGPQYILLTCSEIPKSKGLGVIKDYFYKINLDAPLGEIAYDTFVDSPIFLNDPVDRLNRLTIDVYAPDGTRYDFGGVDHSFVLEIVTYDEIPEGTSISS</sequence>
<keyword evidence="2" id="KW-1185">Reference proteome</keyword>
<organism evidence="1 2">
    <name type="scientific">Yasminevirus sp. GU-2018</name>
    <dbReference type="NCBI Taxonomy" id="2420051"/>
    <lineage>
        <taxon>Viruses</taxon>
        <taxon>Varidnaviria</taxon>
        <taxon>Bamfordvirae</taxon>
        <taxon>Nucleocytoviricota</taxon>
        <taxon>Megaviricetes</taxon>
        <taxon>Imitervirales</taxon>
        <taxon>Mimiviridae</taxon>
        <taxon>Klosneuvirinae</taxon>
        <taxon>Yasminevirus</taxon>
        <taxon>Yasminevirus saudimassiliense</taxon>
    </lineage>
</organism>